<keyword evidence="14" id="KW-1185">Reference proteome</keyword>
<protein>
    <recommendedName>
        <fullName evidence="15">Peptidase S8/S53 domain-containing protein</fullName>
    </recommendedName>
</protein>
<feature type="compositionally biased region" description="Polar residues" evidence="8">
    <location>
        <begin position="204"/>
        <end position="215"/>
    </location>
</feature>
<evidence type="ECO:0000256" key="8">
    <source>
        <dbReference type="SAM" id="MobiDB-lite"/>
    </source>
</evidence>
<dbReference type="InterPro" id="IPR046450">
    <property type="entry name" value="PA_dom_sf"/>
</dbReference>
<dbReference type="Gene3D" id="3.50.30.30">
    <property type="match status" value="1"/>
</dbReference>
<evidence type="ECO:0000313" key="14">
    <source>
        <dbReference type="Proteomes" id="UP001164743"/>
    </source>
</evidence>
<keyword evidence="5 7" id="KW-0378">Hydrolase</keyword>
<dbReference type="SUPFAM" id="SSF52025">
    <property type="entry name" value="PA domain"/>
    <property type="match status" value="1"/>
</dbReference>
<evidence type="ECO:0000313" key="13">
    <source>
        <dbReference type="EMBL" id="WAQ85926.1"/>
    </source>
</evidence>
<keyword evidence="2" id="KW-0134">Cell wall</keyword>
<feature type="domain" description="Peptidase S8/S53" evidence="10">
    <location>
        <begin position="157"/>
        <end position="586"/>
    </location>
</feature>
<name>A0ABY7CL18_9BASI</name>
<dbReference type="PRINTS" id="PR00723">
    <property type="entry name" value="SUBTILISIN"/>
</dbReference>
<dbReference type="InterPro" id="IPR015500">
    <property type="entry name" value="Peptidase_S8_subtilisin-rel"/>
</dbReference>
<evidence type="ECO:0000256" key="6">
    <source>
        <dbReference type="ARBA" id="ARBA00022825"/>
    </source>
</evidence>
<keyword evidence="2" id="KW-0964">Secreted</keyword>
<dbReference type="PANTHER" id="PTHR43806:SF66">
    <property type="entry name" value="SERIN ENDOPEPTIDASE"/>
    <property type="match status" value="1"/>
</dbReference>
<gene>
    <name evidence="13" type="ORF">PtA15_6A555</name>
</gene>
<feature type="domain" description="PA" evidence="11">
    <location>
        <begin position="401"/>
        <end position="468"/>
    </location>
</feature>
<feature type="active site" description="Charge relay system" evidence="7">
    <location>
        <position position="166"/>
    </location>
</feature>
<dbReference type="Proteomes" id="UP001164743">
    <property type="component" value="Chromosome 6A"/>
</dbReference>
<dbReference type="Gene3D" id="3.40.50.200">
    <property type="entry name" value="Peptidase S8/S53 domain"/>
    <property type="match status" value="1"/>
</dbReference>
<reference evidence="13" key="1">
    <citation type="submission" date="2022-10" db="EMBL/GenBank/DDBJ databases">
        <title>Puccinia triticina Genome sequencing and assembly.</title>
        <authorList>
            <person name="Li C."/>
        </authorList>
    </citation>
    <scope>NUCLEOTIDE SEQUENCE</scope>
    <source>
        <strain evidence="13">Pt15</strain>
    </source>
</reference>
<feature type="active site" description="Charge relay system" evidence="7">
    <location>
        <position position="552"/>
    </location>
</feature>
<dbReference type="Pfam" id="PF00082">
    <property type="entry name" value="Peptidase_S8"/>
    <property type="match status" value="1"/>
</dbReference>
<dbReference type="EMBL" id="CP110426">
    <property type="protein sequence ID" value="WAQ85926.1"/>
    <property type="molecule type" value="Genomic_DNA"/>
</dbReference>
<dbReference type="Pfam" id="PF02225">
    <property type="entry name" value="PA"/>
    <property type="match status" value="1"/>
</dbReference>
<evidence type="ECO:0000256" key="3">
    <source>
        <dbReference type="ARBA" id="ARBA00022670"/>
    </source>
</evidence>
<dbReference type="PANTHER" id="PTHR43806">
    <property type="entry name" value="PEPTIDASE S8"/>
    <property type="match status" value="1"/>
</dbReference>
<feature type="region of interest" description="Disordered" evidence="8">
    <location>
        <begin position="196"/>
        <end position="233"/>
    </location>
</feature>
<dbReference type="RefSeq" id="XP_053021481.1">
    <property type="nucleotide sequence ID" value="XM_053170273.1"/>
</dbReference>
<evidence type="ECO:0000256" key="1">
    <source>
        <dbReference type="ARBA" id="ARBA00011073"/>
    </source>
</evidence>
<feature type="chain" id="PRO_5046526333" description="Peptidase S8/S53 domain-containing protein" evidence="9">
    <location>
        <begin position="30"/>
        <end position="921"/>
    </location>
</feature>
<evidence type="ECO:0000259" key="12">
    <source>
        <dbReference type="Pfam" id="PF06280"/>
    </source>
</evidence>
<feature type="active site" description="Charge relay system" evidence="7">
    <location>
        <position position="236"/>
    </location>
</feature>
<keyword evidence="3 7" id="KW-0645">Protease</keyword>
<evidence type="ECO:0000259" key="10">
    <source>
        <dbReference type="Pfam" id="PF00082"/>
    </source>
</evidence>
<evidence type="ECO:0000256" key="4">
    <source>
        <dbReference type="ARBA" id="ARBA00022729"/>
    </source>
</evidence>
<feature type="domain" description="C5a peptidase/Subtilisin-like protease SBT2-like Fn3-like" evidence="12">
    <location>
        <begin position="628"/>
        <end position="742"/>
    </location>
</feature>
<dbReference type="InterPro" id="IPR050131">
    <property type="entry name" value="Peptidase_S8_subtilisin-like"/>
</dbReference>
<keyword evidence="4 9" id="KW-0732">Signal</keyword>
<comment type="similarity">
    <text evidence="1 7">Belongs to the peptidase S8 family.</text>
</comment>
<dbReference type="Pfam" id="PF06280">
    <property type="entry name" value="fn3_5"/>
    <property type="match status" value="1"/>
</dbReference>
<dbReference type="InterPro" id="IPR036852">
    <property type="entry name" value="Peptidase_S8/S53_dom_sf"/>
</dbReference>
<evidence type="ECO:0000256" key="5">
    <source>
        <dbReference type="ARBA" id="ARBA00022801"/>
    </source>
</evidence>
<dbReference type="InterPro" id="IPR010435">
    <property type="entry name" value="C5a/SBT2-like_Fn3"/>
</dbReference>
<evidence type="ECO:0000259" key="11">
    <source>
        <dbReference type="Pfam" id="PF02225"/>
    </source>
</evidence>
<keyword evidence="6 7" id="KW-0720">Serine protease</keyword>
<feature type="region of interest" description="Disordered" evidence="8">
    <location>
        <begin position="118"/>
        <end position="140"/>
    </location>
</feature>
<dbReference type="InterPro" id="IPR003137">
    <property type="entry name" value="PA_domain"/>
</dbReference>
<dbReference type="SUPFAM" id="SSF52743">
    <property type="entry name" value="Subtilisin-like"/>
    <property type="match status" value="1"/>
</dbReference>
<proteinExistence type="inferred from homology"/>
<dbReference type="InterPro" id="IPR023828">
    <property type="entry name" value="Peptidase_S8_Ser-AS"/>
</dbReference>
<accession>A0ABY7CL18</accession>
<evidence type="ECO:0000256" key="2">
    <source>
        <dbReference type="ARBA" id="ARBA00022512"/>
    </source>
</evidence>
<dbReference type="GeneID" id="77811168"/>
<evidence type="ECO:0000256" key="7">
    <source>
        <dbReference type="PROSITE-ProRule" id="PRU01240"/>
    </source>
</evidence>
<evidence type="ECO:0000256" key="9">
    <source>
        <dbReference type="SAM" id="SignalP"/>
    </source>
</evidence>
<organism evidence="13 14">
    <name type="scientific">Puccinia triticina</name>
    <dbReference type="NCBI Taxonomy" id="208348"/>
    <lineage>
        <taxon>Eukaryota</taxon>
        <taxon>Fungi</taxon>
        <taxon>Dikarya</taxon>
        <taxon>Basidiomycota</taxon>
        <taxon>Pucciniomycotina</taxon>
        <taxon>Pucciniomycetes</taxon>
        <taxon>Pucciniales</taxon>
        <taxon>Pucciniaceae</taxon>
        <taxon>Puccinia</taxon>
    </lineage>
</organism>
<dbReference type="PROSITE" id="PS00138">
    <property type="entry name" value="SUBTILASE_SER"/>
    <property type="match status" value="1"/>
</dbReference>
<feature type="signal peptide" evidence="9">
    <location>
        <begin position="1"/>
        <end position="29"/>
    </location>
</feature>
<dbReference type="InterPro" id="IPR000209">
    <property type="entry name" value="Peptidase_S8/S53_dom"/>
</dbReference>
<dbReference type="PROSITE" id="PS51892">
    <property type="entry name" value="SUBTILASE"/>
    <property type="match status" value="1"/>
</dbReference>
<sequence length="921" mass="97971">MGAPSTRSLIYFIASTLASLTALIPVADAGDIHASSHSPQRYLVSLNRGRSNGLEEFKAHLDSTGVDYKVRLDLTTQVPDVYHGVSVELSAESDVGYLKSFAHVERVNRVYKLSVSQALPSHKSGPPARSPPERSASPLPAHVQTRVTELHKMGVYGQGIKVALLDYGVDCSHPALGGGFGPGFKIGFGRSFVESPDEDAAPHSSFSPFEPQGSQAKGKHGKENNPRSPCTQCASHGTHTAGIVGASDAGYGFTGVAPNVTLGSYLVGCGSDAGLSEDIFLASFLQAYKDGADIISTSVGEIGGWGDDGDLLRAVNKLVQEKGAIVIAAAGNSGGEGLFFADLPASGRNVISVGSVESAALMARTFRASTGKILAMYRVSPAALPGAHPVYVTAKSPDVIDDACQELPKNTPNLTNYVVLVKRGTCFFTDKVKNVAAKGGKHMLIYMNSSAIVTMPDQDEDYNVTTIPIPLSAGRYIFEQALKDPRGFRVSFPNTRHFYVPDPDGGLPSLYSTYGPSFDSESPQPAIAGVGGNVVSTVSMKEGGYAAMSGTSMAAPQIAGIAALVMSARGKKFTGLTMRARLATSGKPLASPTGEKRLDTVVHQGGGLIDAFCAVWTNTSVSTPSLVLNDSAAFRANHEFRITNAGPRAVQYVLSHRPALTLQTFSTASTYRRPDPIPRASNHTATAQFTSPARFRLQPGASQVVRVSFAPPTDLEPRWLAVYSGYIVLSADVECESHHVPYYGVAGALKNQSILDRGPDENKTATYPHLSFLPAGPDGSEETAPALARPFVWSRKKHNATALHYRTTFGSPVVRADILSGSAVLSRAPTTTAAFERTFRGARLLGLVVESEDPWAQRTEAGNAVSRHWNGTVVAPGTKKTPVRLGPGSYKLLLRALRVSGQTHVERDWEYWLSPAFELRD</sequence>
<evidence type="ECO:0008006" key="15">
    <source>
        <dbReference type="Google" id="ProtNLM"/>
    </source>
</evidence>